<reference evidence="4" key="1">
    <citation type="submission" date="2021-03" db="EMBL/GenBank/DDBJ databases">
        <authorList>
            <person name="Bekaert M."/>
        </authorList>
    </citation>
    <scope>NUCLEOTIDE SEQUENCE</scope>
</reference>
<dbReference type="Gene3D" id="3.30.160.60">
    <property type="entry name" value="Classic Zinc Finger"/>
    <property type="match status" value="1"/>
</dbReference>
<evidence type="ECO:0000259" key="3">
    <source>
        <dbReference type="PROSITE" id="PS50119"/>
    </source>
</evidence>
<keyword evidence="1" id="KW-0862">Zinc</keyword>
<accession>A0A8S3SL53</accession>
<keyword evidence="1" id="KW-0479">Metal-binding</keyword>
<evidence type="ECO:0000256" key="1">
    <source>
        <dbReference type="PROSITE-ProRule" id="PRU00024"/>
    </source>
</evidence>
<protein>
    <recommendedName>
        <fullName evidence="3">B box-type domain-containing protein</fullName>
    </recommendedName>
</protein>
<dbReference type="SUPFAM" id="SSF57845">
    <property type="entry name" value="B-box zinc-binding domain"/>
    <property type="match status" value="1"/>
</dbReference>
<dbReference type="InterPro" id="IPR000315">
    <property type="entry name" value="Znf_B-box"/>
</dbReference>
<keyword evidence="2" id="KW-0175">Coiled coil</keyword>
<evidence type="ECO:0000256" key="2">
    <source>
        <dbReference type="SAM" id="Coils"/>
    </source>
</evidence>
<dbReference type="Pfam" id="PF22586">
    <property type="entry name" value="ANCHR-like_BBOX"/>
    <property type="match status" value="1"/>
</dbReference>
<evidence type="ECO:0000313" key="5">
    <source>
        <dbReference type="Proteomes" id="UP000683360"/>
    </source>
</evidence>
<dbReference type="PANTHER" id="PTHR25462">
    <property type="entry name" value="BONUS, ISOFORM C-RELATED"/>
    <property type="match status" value="1"/>
</dbReference>
<dbReference type="InterPro" id="IPR047153">
    <property type="entry name" value="TRIM45/56/19-like"/>
</dbReference>
<name>A0A8S3SL53_MYTED</name>
<dbReference type="Proteomes" id="UP000683360">
    <property type="component" value="Unassembled WGS sequence"/>
</dbReference>
<evidence type="ECO:0000313" key="4">
    <source>
        <dbReference type="EMBL" id="CAG2221112.1"/>
    </source>
</evidence>
<dbReference type="CDD" id="cd19776">
    <property type="entry name" value="Bbox2_TRIM25_C-IV"/>
    <property type="match status" value="1"/>
</dbReference>
<comment type="caution">
    <text evidence="4">The sequence shown here is derived from an EMBL/GenBank/DDBJ whole genome shotgun (WGS) entry which is preliminary data.</text>
</comment>
<feature type="coiled-coil region" evidence="2">
    <location>
        <begin position="131"/>
        <end position="165"/>
    </location>
</feature>
<keyword evidence="5" id="KW-1185">Reference proteome</keyword>
<dbReference type="OrthoDB" id="6107505at2759"/>
<organism evidence="4 5">
    <name type="scientific">Mytilus edulis</name>
    <name type="common">Blue mussel</name>
    <dbReference type="NCBI Taxonomy" id="6550"/>
    <lineage>
        <taxon>Eukaryota</taxon>
        <taxon>Metazoa</taxon>
        <taxon>Spiralia</taxon>
        <taxon>Lophotrochozoa</taxon>
        <taxon>Mollusca</taxon>
        <taxon>Bivalvia</taxon>
        <taxon>Autobranchia</taxon>
        <taxon>Pteriomorphia</taxon>
        <taxon>Mytilida</taxon>
        <taxon>Mytiloidea</taxon>
        <taxon>Mytilidae</taxon>
        <taxon>Mytilinae</taxon>
        <taxon>Mytilus</taxon>
    </lineage>
</organism>
<keyword evidence="1" id="KW-0863">Zinc-finger</keyword>
<dbReference type="PANTHER" id="PTHR25462:SF296">
    <property type="entry name" value="MEIOTIC P26, ISOFORM F"/>
    <property type="match status" value="1"/>
</dbReference>
<dbReference type="EMBL" id="CAJPWZ010001676">
    <property type="protein sequence ID" value="CAG2221112.1"/>
    <property type="molecule type" value="Genomic_DNA"/>
</dbReference>
<dbReference type="GO" id="GO:0008270">
    <property type="term" value="F:zinc ion binding"/>
    <property type="evidence" value="ECO:0007669"/>
    <property type="project" value="UniProtKB-KW"/>
</dbReference>
<dbReference type="AlphaFoldDB" id="A0A8S3SL53"/>
<dbReference type="PROSITE" id="PS50119">
    <property type="entry name" value="ZF_BBOX"/>
    <property type="match status" value="1"/>
</dbReference>
<gene>
    <name evidence="4" type="ORF">MEDL_34549</name>
</gene>
<proteinExistence type="predicted"/>
<dbReference type="InterPro" id="IPR011042">
    <property type="entry name" value="6-blade_b-propeller_TolB-like"/>
</dbReference>
<feature type="domain" description="B box-type" evidence="3">
    <location>
        <begin position="4"/>
        <end position="54"/>
    </location>
</feature>
<dbReference type="Gene3D" id="2.120.10.30">
    <property type="entry name" value="TolB, C-terminal domain"/>
    <property type="match status" value="1"/>
</dbReference>
<sequence length="525" mass="59702">MATSGQQFCDICISQHITTPANVWCPECEESFCEKCKIHHEIAKATKKHETIVIENVLKLPKFVQDIKTNCSEHEEIFVLFCGDHEEPCCAECLYNTHKNCRELTPVKSIVKNIKDSSAFVDLEVSLADLLANIKNVIDDRTANLQELSKQKAQCEEEIKTVRETINSYIDSLERDLTNKLNQAFVKIDLSIKQVLTDLEARKTKVDEMQENVNSVKTIASNFQTFIAIRELAQWANKEESDLQNLYENESFNWTEMSVVPTNLESVKNSFTDIGQIEIKGSSCKTQLKVRKTRQAQLMDTVRMSSDIDVINLKEKVKVNLQKKYENIEILDCAILRNGDLLFSDRQNKLLEMLDANGKSRKIVQLPFKPIRFTVIDEKTIAITSEDKVRVLELSTGNVTKTFPQGTIVGSIALYGDNKLIVEHIGQGYSMIDLAGSTEKIISTEISQSYFHALVCIREKLYYVDRTNNKVCCRDFQGNALWEFNNKGMKSPHGISSDGSNILFVCGLTSKNVLQFHQMENHSRK</sequence>
<dbReference type="SUPFAM" id="SSF63825">
    <property type="entry name" value="YWTD domain"/>
    <property type="match status" value="1"/>
</dbReference>
<dbReference type="CDD" id="cd19757">
    <property type="entry name" value="Bbox1"/>
    <property type="match status" value="1"/>
</dbReference>